<feature type="region of interest" description="Disordered" evidence="2">
    <location>
        <begin position="247"/>
        <end position="266"/>
    </location>
</feature>
<dbReference type="AlphaFoldDB" id="A0A538T5G0"/>
<dbReference type="NCBIfam" id="TIGR00730">
    <property type="entry name" value="Rossman fold protein, TIGR00730 family"/>
    <property type="match status" value="1"/>
</dbReference>
<dbReference type="Gene3D" id="3.40.50.450">
    <property type="match status" value="1"/>
</dbReference>
<keyword evidence="1" id="KW-0203">Cytokinin biosynthesis</keyword>
<accession>A0A538T5G0</accession>
<dbReference type="InterPro" id="IPR031100">
    <property type="entry name" value="LOG_fam"/>
</dbReference>
<dbReference type="GO" id="GO:0016787">
    <property type="term" value="F:hydrolase activity"/>
    <property type="evidence" value="ECO:0007669"/>
    <property type="project" value="UniProtKB-KW"/>
</dbReference>
<proteinExistence type="inferred from homology"/>
<dbReference type="Pfam" id="PF03641">
    <property type="entry name" value="Lysine_decarbox"/>
    <property type="match status" value="1"/>
</dbReference>
<protein>
    <recommendedName>
        <fullName evidence="1">Cytokinin riboside 5'-monophosphate phosphoribohydrolase</fullName>
        <ecNumber evidence="1">3.2.2.n1</ecNumber>
    </recommendedName>
</protein>
<gene>
    <name evidence="3" type="ORF">E6K76_06510</name>
</gene>
<evidence type="ECO:0000256" key="2">
    <source>
        <dbReference type="SAM" id="MobiDB-lite"/>
    </source>
</evidence>
<evidence type="ECO:0000313" key="3">
    <source>
        <dbReference type="EMBL" id="TMQ58870.1"/>
    </source>
</evidence>
<dbReference type="SUPFAM" id="SSF102405">
    <property type="entry name" value="MCP/YpsA-like"/>
    <property type="match status" value="1"/>
</dbReference>
<dbReference type="GO" id="GO:0009691">
    <property type="term" value="P:cytokinin biosynthetic process"/>
    <property type="evidence" value="ECO:0007669"/>
    <property type="project" value="UniProtKB-UniRule"/>
</dbReference>
<dbReference type="Proteomes" id="UP000316852">
    <property type="component" value="Unassembled WGS sequence"/>
</dbReference>
<dbReference type="PANTHER" id="PTHR43393:SF3">
    <property type="entry name" value="LYSINE DECARBOXYLASE-LIKE PROTEIN"/>
    <property type="match status" value="1"/>
</dbReference>
<sequence>MPRNSGPRPAPLQPPLAYRDPEFLEGEEGRPLRILAEYLQPLDAFRTHRVHDTIVFFGSARLGANGPMGRYYEAARELARLVTAWSQTLKRPAHRFLVCTGGGGGIMEAANRGAADAGGRTIGLNIGLPHEQRPNPYITPGLCFQFHYFFMRKLWFTHLARALVVFPGGFGTLDELFEILTLSQTRKLDRRVPVLLYGAEYWKDLIRFDVLVRDGMIERRDLELLHFVESPAAGLELLQKMLGSDENEVTPAIAKSTTPEDPRPGP</sequence>
<evidence type="ECO:0000256" key="1">
    <source>
        <dbReference type="RuleBase" id="RU363015"/>
    </source>
</evidence>
<comment type="caution">
    <text evidence="3">The sequence shown here is derived from an EMBL/GenBank/DDBJ whole genome shotgun (WGS) entry which is preliminary data.</text>
</comment>
<dbReference type="InterPro" id="IPR005269">
    <property type="entry name" value="LOG"/>
</dbReference>
<keyword evidence="1" id="KW-0378">Hydrolase</keyword>
<dbReference type="PANTHER" id="PTHR43393">
    <property type="entry name" value="CYTOKININ RIBOSIDE 5'-MONOPHOSPHATE PHOSPHORIBOHYDROLASE"/>
    <property type="match status" value="1"/>
</dbReference>
<dbReference type="EMBL" id="VBOW01000028">
    <property type="protein sequence ID" value="TMQ58870.1"/>
    <property type="molecule type" value="Genomic_DNA"/>
</dbReference>
<reference evidence="3 4" key="1">
    <citation type="journal article" date="2019" name="Nat. Microbiol.">
        <title>Mediterranean grassland soil C-N compound turnover is dependent on rainfall and depth, and is mediated by genomically divergent microorganisms.</title>
        <authorList>
            <person name="Diamond S."/>
            <person name="Andeer P.F."/>
            <person name="Li Z."/>
            <person name="Crits-Christoph A."/>
            <person name="Burstein D."/>
            <person name="Anantharaman K."/>
            <person name="Lane K.R."/>
            <person name="Thomas B.C."/>
            <person name="Pan C."/>
            <person name="Northen T.R."/>
            <person name="Banfield J.F."/>
        </authorList>
    </citation>
    <scope>NUCLEOTIDE SEQUENCE [LARGE SCALE GENOMIC DNA]</scope>
    <source>
        <strain evidence="3">WS_6</strain>
    </source>
</reference>
<dbReference type="GO" id="GO:0005829">
    <property type="term" value="C:cytosol"/>
    <property type="evidence" value="ECO:0007669"/>
    <property type="project" value="TreeGrafter"/>
</dbReference>
<dbReference type="InterPro" id="IPR052341">
    <property type="entry name" value="LOG_family_nucleotidases"/>
</dbReference>
<evidence type="ECO:0000313" key="4">
    <source>
        <dbReference type="Proteomes" id="UP000316852"/>
    </source>
</evidence>
<comment type="similarity">
    <text evidence="1">Belongs to the LOG family.</text>
</comment>
<organism evidence="3 4">
    <name type="scientific">Eiseniibacteriota bacterium</name>
    <dbReference type="NCBI Taxonomy" id="2212470"/>
    <lineage>
        <taxon>Bacteria</taxon>
        <taxon>Candidatus Eiseniibacteriota</taxon>
    </lineage>
</organism>
<name>A0A538T5G0_UNCEI</name>
<dbReference type="EC" id="3.2.2.n1" evidence="1"/>